<reference evidence="1 2" key="1">
    <citation type="submission" date="2024-06" db="EMBL/GenBank/DDBJ databases">
        <title>A chromosome level genome sequence of Diviner's sage (Salvia divinorum).</title>
        <authorList>
            <person name="Ford S.A."/>
            <person name="Ro D.-K."/>
            <person name="Ness R.W."/>
            <person name="Phillips M.A."/>
        </authorList>
    </citation>
    <scope>NUCLEOTIDE SEQUENCE [LARGE SCALE GENOMIC DNA]</scope>
    <source>
        <strain evidence="1">SAF-2024a</strain>
        <tissue evidence="1">Leaf</tissue>
    </source>
</reference>
<dbReference type="AlphaFoldDB" id="A0ABD1G073"/>
<organism evidence="1 2">
    <name type="scientific">Salvia divinorum</name>
    <name type="common">Maria pastora</name>
    <name type="synonym">Diviner's sage</name>
    <dbReference type="NCBI Taxonomy" id="28513"/>
    <lineage>
        <taxon>Eukaryota</taxon>
        <taxon>Viridiplantae</taxon>
        <taxon>Streptophyta</taxon>
        <taxon>Embryophyta</taxon>
        <taxon>Tracheophyta</taxon>
        <taxon>Spermatophyta</taxon>
        <taxon>Magnoliopsida</taxon>
        <taxon>eudicotyledons</taxon>
        <taxon>Gunneridae</taxon>
        <taxon>Pentapetalae</taxon>
        <taxon>asterids</taxon>
        <taxon>lamiids</taxon>
        <taxon>Lamiales</taxon>
        <taxon>Lamiaceae</taxon>
        <taxon>Nepetoideae</taxon>
        <taxon>Mentheae</taxon>
        <taxon>Salviinae</taxon>
        <taxon>Salvia</taxon>
        <taxon>Salvia subgen. Calosphace</taxon>
    </lineage>
</organism>
<sequence>MLCLTHGITIHSSLSIRDFLFPKRVAASSCRATSDYNNPSCRCPSPAGLLMTFSRCSDAAVRRSLSRVAVTTLSHRRQLQRAAALSVFLGQQSHLRLITGLAVITIEGRLRRRSGNIFSV</sequence>
<keyword evidence="2" id="KW-1185">Reference proteome</keyword>
<name>A0ABD1G073_SALDI</name>
<gene>
    <name evidence="1" type="ORF">AAHA92_29106</name>
</gene>
<protein>
    <submittedName>
        <fullName evidence="1">Uncharacterized protein</fullName>
    </submittedName>
</protein>
<dbReference type="EMBL" id="JBEAFC010000011">
    <property type="protein sequence ID" value="KAL1536456.1"/>
    <property type="molecule type" value="Genomic_DNA"/>
</dbReference>
<accession>A0ABD1G073</accession>
<comment type="caution">
    <text evidence="1">The sequence shown here is derived from an EMBL/GenBank/DDBJ whole genome shotgun (WGS) entry which is preliminary data.</text>
</comment>
<evidence type="ECO:0000313" key="2">
    <source>
        <dbReference type="Proteomes" id="UP001567538"/>
    </source>
</evidence>
<evidence type="ECO:0000313" key="1">
    <source>
        <dbReference type="EMBL" id="KAL1536456.1"/>
    </source>
</evidence>
<proteinExistence type="predicted"/>
<dbReference type="Proteomes" id="UP001567538">
    <property type="component" value="Unassembled WGS sequence"/>
</dbReference>